<protein>
    <submittedName>
        <fullName evidence="2">Uncharacterized protein</fullName>
    </submittedName>
</protein>
<reference evidence="2" key="1">
    <citation type="submission" date="2019-12" db="UniProtKB">
        <authorList>
            <consortium name="WormBaseParasite"/>
        </authorList>
    </citation>
    <scope>IDENTIFICATION</scope>
</reference>
<dbReference type="WBParaSite" id="TMUE_3000013382.1">
    <property type="protein sequence ID" value="TMUE_3000013382.1"/>
    <property type="gene ID" value="WBGene00292927"/>
</dbReference>
<name>A0A5S6R2I0_TRIMR</name>
<keyword evidence="1" id="KW-1185">Reference proteome</keyword>
<sequence>MVDFRRATAGLGSSRHLPAGEWRDMLIFSLAKIDPATAAATATDPIDADIADSVRVGKLNKQYGKTFSTEARNSLGISHQTIYTAATSSARQTLLAGYYLPTFLRVNQAGRRNWKAKGGAHCGGGPTLGELRDFYCCAVWLTNFPPAEERTTAISLSCAARQRGDWWKAIVWDDPVGTSLTSFASNRRTKGEAVALLGSRRFAETILAAPTNCSETGCLPTPKNGSSKFLGA</sequence>
<organism evidence="1 2">
    <name type="scientific">Trichuris muris</name>
    <name type="common">Mouse whipworm</name>
    <dbReference type="NCBI Taxonomy" id="70415"/>
    <lineage>
        <taxon>Eukaryota</taxon>
        <taxon>Metazoa</taxon>
        <taxon>Ecdysozoa</taxon>
        <taxon>Nematoda</taxon>
        <taxon>Enoplea</taxon>
        <taxon>Dorylaimia</taxon>
        <taxon>Trichinellida</taxon>
        <taxon>Trichuridae</taxon>
        <taxon>Trichuris</taxon>
    </lineage>
</organism>
<dbReference type="Proteomes" id="UP000046395">
    <property type="component" value="Unassembled WGS sequence"/>
</dbReference>
<evidence type="ECO:0000313" key="1">
    <source>
        <dbReference type="Proteomes" id="UP000046395"/>
    </source>
</evidence>
<evidence type="ECO:0000313" key="2">
    <source>
        <dbReference type="WBParaSite" id="TMUE_3000013382.1"/>
    </source>
</evidence>
<dbReference type="AlphaFoldDB" id="A0A5S6R2I0"/>
<accession>A0A5S6R2I0</accession>
<proteinExistence type="predicted"/>